<reference evidence="3" key="1">
    <citation type="submission" date="2024-05" db="EMBL/GenBank/DDBJ databases">
        <title>30 novel species of actinomycetes from the DSMZ collection.</title>
        <authorList>
            <person name="Nouioui I."/>
        </authorList>
    </citation>
    <scope>NUCLEOTIDE SEQUENCE</scope>
    <source>
        <strain evidence="3">DSM 41527</strain>
    </source>
</reference>
<name>A0ABU2T7Z7_9ACTN</name>
<evidence type="ECO:0000313" key="3">
    <source>
        <dbReference type="EMBL" id="MDT0457081.1"/>
    </source>
</evidence>
<dbReference type="RefSeq" id="WP_311624253.1">
    <property type="nucleotide sequence ID" value="NZ_JAVRFE010000017.1"/>
</dbReference>
<feature type="transmembrane region" description="Helical" evidence="2">
    <location>
        <begin position="59"/>
        <end position="83"/>
    </location>
</feature>
<feature type="transmembrane region" description="Helical" evidence="2">
    <location>
        <begin position="277"/>
        <end position="296"/>
    </location>
</feature>
<sequence>MSTTRDGVLTRGARGTGALVCLLLALLTAGWIIRDLTIAQHGADVWWTWLGEARRPREFTAWATSALDPLLTLGALVVAIAAVRTAVPSSVAAGALLSLAAATALLRLPLVWMLGAGWLQGLDSSLTARARLTAITQLALAVALIVVVVAGRRRGGRADRYARHAVRGLPQEASSAYGVVHAVPSGAGPERPGRPYKGAAVTAGVLLGAAGLVVAGWEIHWQQRLDGDVYRKGLLGDASVFRALLQPPVHWQAAALALLALGAAAAVLRRAPWARPAAMTAAALLLVHGAVALVFALRTGEFGRLGTLPAWARLEVGTAAFVAAAALAALIAAARPGTPDASHPMDGVLAYGSAPGEARPPHAPPPPSRLPPGW</sequence>
<keyword evidence="2" id="KW-1133">Transmembrane helix</keyword>
<accession>A0ABU2T7Z7</accession>
<evidence type="ECO:0008006" key="5">
    <source>
        <dbReference type="Google" id="ProtNLM"/>
    </source>
</evidence>
<evidence type="ECO:0000313" key="4">
    <source>
        <dbReference type="Proteomes" id="UP001180551"/>
    </source>
</evidence>
<keyword evidence="2" id="KW-0812">Transmembrane</keyword>
<proteinExistence type="predicted"/>
<evidence type="ECO:0000256" key="2">
    <source>
        <dbReference type="SAM" id="Phobius"/>
    </source>
</evidence>
<feature type="transmembrane region" description="Helical" evidence="2">
    <location>
        <begin position="249"/>
        <end position="268"/>
    </location>
</feature>
<dbReference type="Proteomes" id="UP001180551">
    <property type="component" value="Unassembled WGS sequence"/>
</dbReference>
<keyword evidence="2" id="KW-0472">Membrane</keyword>
<organism evidence="3 4">
    <name type="scientific">Streptomyces mooreae</name>
    <dbReference type="NCBI Taxonomy" id="3075523"/>
    <lineage>
        <taxon>Bacteria</taxon>
        <taxon>Bacillati</taxon>
        <taxon>Actinomycetota</taxon>
        <taxon>Actinomycetes</taxon>
        <taxon>Kitasatosporales</taxon>
        <taxon>Streptomycetaceae</taxon>
        <taxon>Streptomyces</taxon>
    </lineage>
</organism>
<feature type="transmembrane region" description="Helical" evidence="2">
    <location>
        <begin position="90"/>
        <end position="112"/>
    </location>
</feature>
<feature type="region of interest" description="Disordered" evidence="1">
    <location>
        <begin position="338"/>
        <end position="374"/>
    </location>
</feature>
<evidence type="ECO:0000256" key="1">
    <source>
        <dbReference type="SAM" id="MobiDB-lite"/>
    </source>
</evidence>
<comment type="caution">
    <text evidence="3">The sequence shown here is derived from an EMBL/GenBank/DDBJ whole genome shotgun (WGS) entry which is preliminary data.</text>
</comment>
<feature type="compositionally biased region" description="Pro residues" evidence="1">
    <location>
        <begin position="361"/>
        <end position="374"/>
    </location>
</feature>
<feature type="transmembrane region" description="Helical" evidence="2">
    <location>
        <begin position="316"/>
        <end position="334"/>
    </location>
</feature>
<gene>
    <name evidence="3" type="ORF">RM550_15265</name>
</gene>
<keyword evidence="4" id="KW-1185">Reference proteome</keyword>
<dbReference type="EMBL" id="JAVRFE010000017">
    <property type="protein sequence ID" value="MDT0457081.1"/>
    <property type="molecule type" value="Genomic_DNA"/>
</dbReference>
<feature type="transmembrane region" description="Helical" evidence="2">
    <location>
        <begin position="12"/>
        <end position="33"/>
    </location>
</feature>
<protein>
    <recommendedName>
        <fullName evidence="5">HTTM domain-containing protein</fullName>
    </recommendedName>
</protein>
<feature type="transmembrane region" description="Helical" evidence="2">
    <location>
        <begin position="132"/>
        <end position="151"/>
    </location>
</feature>
<feature type="transmembrane region" description="Helical" evidence="2">
    <location>
        <begin position="198"/>
        <end position="217"/>
    </location>
</feature>